<dbReference type="Pfam" id="PF01368">
    <property type="entry name" value="DHH"/>
    <property type="match status" value="1"/>
</dbReference>
<gene>
    <name evidence="4" type="ORF">DPC56_05305</name>
</gene>
<dbReference type="Gene3D" id="2.40.50.140">
    <property type="entry name" value="Nucleic acid-binding proteins"/>
    <property type="match status" value="2"/>
</dbReference>
<reference evidence="4 5" key="1">
    <citation type="submission" date="2018-06" db="EMBL/GenBank/DDBJ databases">
        <title>Draft genome sequence of hyperthermophilic methanogen Methanothermobacter tenebrarum sp. MCM-B 1447.</title>
        <authorList>
            <person name="Pore S.D."/>
            <person name="Dagar S."/>
            <person name="Dhakephalkar P.K."/>
        </authorList>
    </citation>
    <scope>NUCLEOTIDE SEQUENCE [LARGE SCALE GENOMIC DNA]</scope>
    <source>
        <strain evidence="4 5">MCM B 1447</strain>
    </source>
</reference>
<evidence type="ECO:0000259" key="3">
    <source>
        <dbReference type="PROSITE" id="PS51188"/>
    </source>
</evidence>
<evidence type="ECO:0008006" key="6">
    <source>
        <dbReference type="Google" id="ProtNLM"/>
    </source>
</evidence>
<dbReference type="CDD" id="cd10719">
    <property type="entry name" value="DnaJ_zf"/>
    <property type="match status" value="1"/>
</dbReference>
<dbReference type="SUPFAM" id="SSF50249">
    <property type="entry name" value="Nucleic acid-binding proteins"/>
    <property type="match status" value="2"/>
</dbReference>
<keyword evidence="5" id="KW-1185">Reference proteome</keyword>
<name>A0A328PF78_9EURY</name>
<dbReference type="GO" id="GO:0003676">
    <property type="term" value="F:nucleic acid binding"/>
    <property type="evidence" value="ECO:0007669"/>
    <property type="project" value="InterPro"/>
</dbReference>
<evidence type="ECO:0000313" key="4">
    <source>
        <dbReference type="EMBL" id="RAO79072.1"/>
    </source>
</evidence>
<evidence type="ECO:0000313" key="5">
    <source>
        <dbReference type="Proteomes" id="UP000249782"/>
    </source>
</evidence>
<dbReference type="PROSITE" id="PS50126">
    <property type="entry name" value="S1"/>
    <property type="match status" value="1"/>
</dbReference>
<accession>A0A328PF78</accession>
<dbReference type="OrthoDB" id="5596at2157"/>
<organism evidence="4 5">
    <name type="scientific">Methanothermobacter tenebrarum</name>
    <dbReference type="NCBI Taxonomy" id="680118"/>
    <lineage>
        <taxon>Archaea</taxon>
        <taxon>Methanobacteriati</taxon>
        <taxon>Methanobacteriota</taxon>
        <taxon>Methanomada group</taxon>
        <taxon>Methanobacteria</taxon>
        <taxon>Methanobacteriales</taxon>
        <taxon>Methanobacteriaceae</taxon>
        <taxon>Methanothermobacter</taxon>
    </lineage>
</organism>
<feature type="zinc finger region" description="CR-type" evidence="1">
    <location>
        <begin position="1"/>
        <end position="87"/>
    </location>
</feature>
<dbReference type="EMBL" id="QLOE01000005">
    <property type="protein sequence ID" value="RAO79072.1"/>
    <property type="molecule type" value="Genomic_DNA"/>
</dbReference>
<dbReference type="PROSITE" id="PS51188">
    <property type="entry name" value="ZF_CR"/>
    <property type="match status" value="1"/>
</dbReference>
<dbReference type="InterPro" id="IPR003029">
    <property type="entry name" value="S1_domain"/>
</dbReference>
<dbReference type="Gene3D" id="3.90.1640.30">
    <property type="match status" value="1"/>
</dbReference>
<dbReference type="Gene3D" id="6.20.20.10">
    <property type="match status" value="2"/>
</dbReference>
<proteinExistence type="predicted"/>
<sequence length="726" mass="81274">MIRKCSECKGKGYKVKSYKICEACHGTGFQSTEDISKHVKGLPETAKQKFHLEDIQEVPCPVCKGKGEIEVREKCSACDGKGEINICPKCGKIIEGTSKYCPDCQKKDKVYILHPACTIEDLERDKIYKGKITRIEDYGVFVSLNNKVWGLMRGIFPDYKIGDEVLVKVAQINHYKGEVDLLLASISGSYEVVKLKKDIPRTRIGKIDNKSLGKTIRIVGEVIQIQQTTGPTIFTISDETGTTSVAAFDEPGIRAYPHIQVGHIVEVIGEVNQHSGRIQIESEIIERLIGKEASEARRLIDEAIDRRAEPEKTDLLIESEILERLRPRMIEAAKAIRRAIFDGRSILVRHHADADGICAGVAIEKAVIPLLRELNPNIEAEWHYFKRKPSKAPFYELEDVVKDLTYALEDMERFGQKLPLIVLLDNGSTEEDILALLKAKIYDIEIVVIDHHYPGEVVDGRVEVDDYVDVHVNPYLVGGDSQLTAGALSVEIAKMINPEIEERILHLPGIAVVGDHADSPEAEKYIELAKSKGYTREDLEKIAACIDFEAFYLRFMNGRGIIDTILGLGSLDKHKKLVEALYKEYEKRVKSQLRAALPHVKSKKLPNGILLNVLDVEKYSHRFTFPAPGKTCGFVHDYMVQKHGEDKPIITLAYGPDFSVIRATDAVHENFGFNLNKIVWELADEIPEAAIDGGGHECAGSLKYVEGLSKKVLGRFAEKIAKLERK</sequence>
<protein>
    <recommendedName>
        <fullName evidence="6">Phosphoesterase</fullName>
    </recommendedName>
</protein>
<dbReference type="SMART" id="SM00316">
    <property type="entry name" value="S1"/>
    <property type="match status" value="1"/>
</dbReference>
<dbReference type="Proteomes" id="UP000249782">
    <property type="component" value="Unassembled WGS sequence"/>
</dbReference>
<dbReference type="Pfam" id="PF01336">
    <property type="entry name" value="tRNA_anti-codon"/>
    <property type="match status" value="1"/>
</dbReference>
<dbReference type="InterPro" id="IPR038763">
    <property type="entry name" value="DHH_sf"/>
</dbReference>
<dbReference type="GO" id="GO:0008270">
    <property type="term" value="F:zinc ion binding"/>
    <property type="evidence" value="ECO:0007669"/>
    <property type="project" value="UniProtKB-KW"/>
</dbReference>
<dbReference type="CDD" id="cd04487">
    <property type="entry name" value="RecJ_OBF2_like"/>
    <property type="match status" value="1"/>
</dbReference>
<dbReference type="AlphaFoldDB" id="A0A328PF78"/>
<dbReference type="SUPFAM" id="SSF57938">
    <property type="entry name" value="DnaJ/Hsp40 cysteine-rich domain"/>
    <property type="match status" value="1"/>
</dbReference>
<dbReference type="InterPro" id="IPR004365">
    <property type="entry name" value="NA-bd_OB_tRNA"/>
</dbReference>
<keyword evidence="1" id="KW-0862">Zinc</keyword>
<feature type="domain" description="CR-type" evidence="3">
    <location>
        <begin position="1"/>
        <end position="87"/>
    </location>
</feature>
<dbReference type="GO" id="GO:0051082">
    <property type="term" value="F:unfolded protein binding"/>
    <property type="evidence" value="ECO:0007669"/>
    <property type="project" value="InterPro"/>
</dbReference>
<keyword evidence="1" id="KW-0479">Metal-binding</keyword>
<evidence type="ECO:0000256" key="1">
    <source>
        <dbReference type="PROSITE-ProRule" id="PRU00546"/>
    </source>
</evidence>
<evidence type="ECO:0000259" key="2">
    <source>
        <dbReference type="PROSITE" id="PS50126"/>
    </source>
</evidence>
<dbReference type="RefSeq" id="WP_112094048.1">
    <property type="nucleotide sequence ID" value="NZ_QLOE01000005.1"/>
</dbReference>
<keyword evidence="1" id="KW-0863">Zinc-finger</keyword>
<dbReference type="GO" id="GO:0031072">
    <property type="term" value="F:heat shock protein binding"/>
    <property type="evidence" value="ECO:0007669"/>
    <property type="project" value="InterPro"/>
</dbReference>
<dbReference type="SUPFAM" id="SSF64182">
    <property type="entry name" value="DHH phosphoesterases"/>
    <property type="match status" value="1"/>
</dbReference>
<dbReference type="InterPro" id="IPR001305">
    <property type="entry name" value="HSP_DnaJ_Cys-rich_dom"/>
</dbReference>
<dbReference type="InterPro" id="IPR001667">
    <property type="entry name" value="DDH_dom"/>
</dbReference>
<comment type="caution">
    <text evidence="4">The sequence shown here is derived from an EMBL/GenBank/DDBJ whole genome shotgun (WGS) entry which is preliminary data.</text>
</comment>
<dbReference type="CDD" id="cd04473">
    <property type="entry name" value="S1_RecJ_like"/>
    <property type="match status" value="1"/>
</dbReference>
<dbReference type="InterPro" id="IPR012340">
    <property type="entry name" value="NA-bd_OB-fold"/>
</dbReference>
<dbReference type="InterPro" id="IPR036410">
    <property type="entry name" value="HSP_DnaJ_Cys-rich_dom_sf"/>
</dbReference>
<feature type="domain" description="S1 motif" evidence="2">
    <location>
        <begin position="125"/>
        <end position="184"/>
    </location>
</feature>